<dbReference type="OrthoDB" id="2490855at2"/>
<dbReference type="PANTHER" id="PTHR43520:SF8">
    <property type="entry name" value="P-TYPE CU(+) TRANSPORTER"/>
    <property type="match status" value="1"/>
</dbReference>
<evidence type="ECO:0000313" key="12">
    <source>
        <dbReference type="Proteomes" id="UP000255110"/>
    </source>
</evidence>
<reference evidence="10 12" key="2">
    <citation type="submission" date="2018-06" db="EMBL/GenBank/DDBJ databases">
        <authorList>
            <consortium name="Pathogen Informatics"/>
            <person name="Doyle S."/>
        </authorList>
    </citation>
    <scope>NUCLEOTIDE SEQUENCE [LARGE SCALE GENOMIC DNA]</scope>
    <source>
        <strain evidence="10 12">NCTC11991</strain>
    </source>
</reference>
<keyword evidence="5 7" id="KW-1133">Transmembrane helix</keyword>
<dbReference type="EMBL" id="UGOY01000001">
    <property type="protein sequence ID" value="STY24276.1"/>
    <property type="molecule type" value="Genomic_DNA"/>
</dbReference>
<dbReference type="GO" id="GO:0016887">
    <property type="term" value="F:ATP hydrolysis activity"/>
    <property type="evidence" value="ECO:0007669"/>
    <property type="project" value="InterPro"/>
</dbReference>
<evidence type="ECO:0000313" key="9">
    <source>
        <dbReference type="EMBL" id="KTD78633.1"/>
    </source>
</evidence>
<dbReference type="EC" id="3.6.3.-" evidence="10"/>
<dbReference type="SUPFAM" id="SSF56784">
    <property type="entry name" value="HAD-like"/>
    <property type="match status" value="1"/>
</dbReference>
<keyword evidence="6 7" id="KW-0472">Membrane</keyword>
<protein>
    <submittedName>
        <fullName evidence="10">Cation transport ATPase</fullName>
        <ecNumber evidence="10">3.6.3.-</ecNumber>
    </submittedName>
</protein>
<dbReference type="InterPro" id="IPR036412">
    <property type="entry name" value="HAD-like_sf"/>
</dbReference>
<keyword evidence="3" id="KW-0479">Metal-binding</keyword>
<evidence type="ECO:0000256" key="4">
    <source>
        <dbReference type="ARBA" id="ARBA00022967"/>
    </source>
</evidence>
<dbReference type="Gene3D" id="2.70.150.10">
    <property type="entry name" value="Calcium-transporting ATPase, cytoplasmic transduction domain A"/>
    <property type="match status" value="1"/>
</dbReference>
<evidence type="ECO:0000256" key="6">
    <source>
        <dbReference type="ARBA" id="ARBA00023136"/>
    </source>
</evidence>
<dbReference type="GO" id="GO:0005507">
    <property type="term" value="F:copper ion binding"/>
    <property type="evidence" value="ECO:0007669"/>
    <property type="project" value="TreeGrafter"/>
</dbReference>
<evidence type="ECO:0000256" key="1">
    <source>
        <dbReference type="ARBA" id="ARBA00004127"/>
    </source>
</evidence>
<dbReference type="SUPFAM" id="SSF81653">
    <property type="entry name" value="Calcium ATPase, transduction domain A"/>
    <property type="match status" value="1"/>
</dbReference>
<feature type="transmembrane region" description="Helical" evidence="7">
    <location>
        <begin position="146"/>
        <end position="165"/>
    </location>
</feature>
<dbReference type="Proteomes" id="UP000054820">
    <property type="component" value="Unassembled WGS sequence"/>
</dbReference>
<keyword evidence="11" id="KW-1185">Reference proteome</keyword>
<dbReference type="EMBL" id="LNYZ01000008">
    <property type="protein sequence ID" value="KTD78633.1"/>
    <property type="molecule type" value="Genomic_DNA"/>
</dbReference>
<feature type="domain" description="P-type ATPase A" evidence="8">
    <location>
        <begin position="241"/>
        <end position="338"/>
    </location>
</feature>
<dbReference type="Gene3D" id="3.30.70.100">
    <property type="match status" value="1"/>
</dbReference>
<dbReference type="InterPro" id="IPR023214">
    <property type="entry name" value="HAD_sf"/>
</dbReference>
<dbReference type="InterPro" id="IPR036163">
    <property type="entry name" value="HMA_dom_sf"/>
</dbReference>
<evidence type="ECO:0000313" key="11">
    <source>
        <dbReference type="Proteomes" id="UP000054820"/>
    </source>
</evidence>
<gene>
    <name evidence="10" type="primary">pacS</name>
    <name evidence="9" type="ORF">Lstg_1102</name>
    <name evidence="10" type="ORF">NCTC11991_02893</name>
</gene>
<accession>A0A378LBP8</accession>
<evidence type="ECO:0000256" key="5">
    <source>
        <dbReference type="ARBA" id="ARBA00022989"/>
    </source>
</evidence>
<dbReference type="GO" id="GO:0005524">
    <property type="term" value="F:ATP binding"/>
    <property type="evidence" value="ECO:0007669"/>
    <property type="project" value="InterPro"/>
</dbReference>
<organism evidence="10 12">
    <name type="scientific">Legionella steigerwaltii</name>
    <dbReference type="NCBI Taxonomy" id="460"/>
    <lineage>
        <taxon>Bacteria</taxon>
        <taxon>Pseudomonadati</taxon>
        <taxon>Pseudomonadota</taxon>
        <taxon>Gammaproteobacteria</taxon>
        <taxon>Legionellales</taxon>
        <taxon>Legionellaceae</taxon>
        <taxon>Legionella</taxon>
    </lineage>
</organism>
<feature type="transmembrane region" description="Helical" evidence="7">
    <location>
        <begin position="177"/>
        <end position="199"/>
    </location>
</feature>
<dbReference type="Pfam" id="PF00702">
    <property type="entry name" value="Hydrolase"/>
    <property type="match status" value="1"/>
</dbReference>
<dbReference type="InterPro" id="IPR001757">
    <property type="entry name" value="P_typ_ATPase"/>
</dbReference>
<keyword evidence="10" id="KW-0378">Hydrolase</keyword>
<dbReference type="STRING" id="460.Lstg_1102"/>
<dbReference type="PRINTS" id="PR00119">
    <property type="entry name" value="CATATPASE"/>
</dbReference>
<name>A0A378LBP8_9GAMM</name>
<sequence>MPKSRSYIFYVNGMTCGGCSGTIKNYLKDQLSDKLIHFHADLTTPDPKKTTVIIKDEDKRADKEIWSEIKKHIDEIGFSCEEYQYQPDKKDEPQIQPAQTGTLNRIFNKTKKFFTSHWLLGALGCLSGVAVLILCLAGGLSLPFMISLAVFSTLLTLALGANSYYDAWIKLTKSKKLTMDSLFALSTASIIIFSIASLFVPWLPMMFEAGLLIYGFRHIGIAIEETIKEKIGTTKFQDRAPKFVRKRNSKGFDEISLELINEDDVIIVHQGEVIPLDGICENESIIYNTIITGATRPHYFPPQAKVVAGMRLPYNMPPLAIRVTKTQKESYLARLDAAIEASALDAAPIEIKTEELLTYFIPAVIALAVASGIIIGLFYPAAIAIQCAVSVLVSACPCTLGLITPFAVKTGMHKAAENGVTFNSAKTLQHAEQINTVIFDLNGTLTTGVSSVTELYLFDESGLSEADFLSYCSTLEKKSSHPIGQAIYSFANQYQTQNHEVTEFDDSHHSGVSGKIKNKKYTIGSMTLMKEKGISIPSGFKQPELEAGDQLVYVARDNTVIGFMVITDPLREDAYCTIQTLKAMGKEICLCTGADEETAHRYAKALGIEHVYAGCPPTAIVGNAQEENDKSKTAHILALRRKGRKVAMVGDAGNDTPAIKVSNLGIAVISDSSDVLTQEAAGAVIHKGMLLPIASVFAISKQTVSNINQNLTISLAYNLGSILVAGGLLVALGLTLNPVVGVTLMILQACMIFMNVYRFKEQPIEHLQEEAKRYEEASSPRESSHLKIRKHTPACSDELFYDQAPPTHFRPKQHNSVSYSFWSSCFSKESNEKELALFERDNNKTALDSSKNYIF</sequence>
<proteinExistence type="predicted"/>
<feature type="transmembrane region" description="Helical" evidence="7">
    <location>
        <begin position="118"/>
        <end position="140"/>
    </location>
</feature>
<dbReference type="Gene3D" id="3.40.50.1000">
    <property type="entry name" value="HAD superfamily/HAD-like"/>
    <property type="match status" value="1"/>
</dbReference>
<feature type="transmembrane region" description="Helical" evidence="7">
    <location>
        <begin position="356"/>
        <end position="377"/>
    </location>
</feature>
<dbReference type="PANTHER" id="PTHR43520">
    <property type="entry name" value="ATP7, ISOFORM B"/>
    <property type="match status" value="1"/>
</dbReference>
<reference evidence="9 11" key="1">
    <citation type="submission" date="2015-11" db="EMBL/GenBank/DDBJ databases">
        <title>Genomic analysis of 38 Legionella species identifies large and diverse effector repertoires.</title>
        <authorList>
            <person name="Burstein D."/>
            <person name="Amaro F."/>
            <person name="Zusman T."/>
            <person name="Lifshitz Z."/>
            <person name="Cohen O."/>
            <person name="Gilbert J.A."/>
            <person name="Pupko T."/>
            <person name="Shuman H.A."/>
            <person name="Segal G."/>
        </authorList>
    </citation>
    <scope>NUCLEOTIDE SEQUENCE [LARGE SCALE GENOMIC DNA]</scope>
    <source>
        <strain evidence="9 11">SC-18-C9</strain>
    </source>
</reference>
<dbReference type="InterPro" id="IPR008250">
    <property type="entry name" value="ATPase_P-typ_transduc_dom_A_sf"/>
</dbReference>
<feature type="transmembrane region" description="Helical" evidence="7">
    <location>
        <begin position="383"/>
        <end position="408"/>
    </location>
</feature>
<comment type="subcellular location">
    <subcellularLocation>
        <location evidence="1">Endomembrane system</location>
        <topology evidence="1">Multi-pass membrane protein</topology>
    </subcellularLocation>
</comment>
<dbReference type="NCBIfam" id="TIGR01494">
    <property type="entry name" value="ATPase_P-type"/>
    <property type="match status" value="1"/>
</dbReference>
<dbReference type="InterPro" id="IPR023299">
    <property type="entry name" value="ATPase_P-typ_cyto_dom_N"/>
</dbReference>
<dbReference type="AlphaFoldDB" id="A0A378LBP8"/>
<evidence type="ECO:0000256" key="3">
    <source>
        <dbReference type="ARBA" id="ARBA00022723"/>
    </source>
</evidence>
<dbReference type="GO" id="GO:0016020">
    <property type="term" value="C:membrane"/>
    <property type="evidence" value="ECO:0007669"/>
    <property type="project" value="InterPro"/>
</dbReference>
<dbReference type="GO" id="GO:0043682">
    <property type="term" value="F:P-type divalent copper transporter activity"/>
    <property type="evidence" value="ECO:0007669"/>
    <property type="project" value="TreeGrafter"/>
</dbReference>
<evidence type="ECO:0000313" key="10">
    <source>
        <dbReference type="EMBL" id="STY24276.1"/>
    </source>
</evidence>
<keyword evidence="2 7" id="KW-0812">Transmembrane</keyword>
<dbReference type="InterPro" id="IPR059000">
    <property type="entry name" value="ATPase_P-type_domA"/>
</dbReference>
<evidence type="ECO:0000256" key="7">
    <source>
        <dbReference type="SAM" id="Phobius"/>
    </source>
</evidence>
<keyword evidence="4" id="KW-1278">Translocase</keyword>
<dbReference type="RefSeq" id="WP_058476678.1">
    <property type="nucleotide sequence ID" value="NZ_CAAAIO010000005.1"/>
</dbReference>
<dbReference type="SUPFAM" id="SSF55008">
    <property type="entry name" value="HMA, heavy metal-associated domain"/>
    <property type="match status" value="1"/>
</dbReference>
<evidence type="ECO:0000259" key="8">
    <source>
        <dbReference type="Pfam" id="PF00122"/>
    </source>
</evidence>
<dbReference type="GO" id="GO:0055070">
    <property type="term" value="P:copper ion homeostasis"/>
    <property type="evidence" value="ECO:0007669"/>
    <property type="project" value="TreeGrafter"/>
</dbReference>
<dbReference type="GO" id="GO:0012505">
    <property type="term" value="C:endomembrane system"/>
    <property type="evidence" value="ECO:0007669"/>
    <property type="project" value="UniProtKB-SubCell"/>
</dbReference>
<evidence type="ECO:0000256" key="2">
    <source>
        <dbReference type="ARBA" id="ARBA00022692"/>
    </source>
</evidence>
<dbReference type="Proteomes" id="UP000255110">
    <property type="component" value="Unassembled WGS sequence"/>
</dbReference>
<feature type="transmembrane region" description="Helical" evidence="7">
    <location>
        <begin position="715"/>
        <end position="733"/>
    </location>
</feature>
<dbReference type="Pfam" id="PF00122">
    <property type="entry name" value="E1-E2_ATPase"/>
    <property type="match status" value="1"/>
</dbReference>
<dbReference type="Gene3D" id="3.40.1110.10">
    <property type="entry name" value="Calcium-transporting ATPase, cytoplasmic domain N"/>
    <property type="match status" value="1"/>
</dbReference>